<reference evidence="2 3" key="1">
    <citation type="submission" date="2019-09" db="EMBL/GenBank/DDBJ databases">
        <authorList>
            <person name="Ou C."/>
        </authorList>
    </citation>
    <scope>NUCLEOTIDE SEQUENCE [LARGE SCALE GENOMIC DNA]</scope>
    <source>
        <strain evidence="2">S2</strain>
        <tissue evidence="2">Leaf</tissue>
    </source>
</reference>
<reference evidence="2 3" key="3">
    <citation type="submission" date="2019-11" db="EMBL/GenBank/DDBJ databases">
        <title>A de novo genome assembly of a pear dwarfing rootstock.</title>
        <authorList>
            <person name="Wang F."/>
            <person name="Wang J."/>
            <person name="Li S."/>
            <person name="Zhang Y."/>
            <person name="Fang M."/>
            <person name="Ma L."/>
            <person name="Zhao Y."/>
            <person name="Jiang S."/>
        </authorList>
    </citation>
    <scope>NUCLEOTIDE SEQUENCE [LARGE SCALE GENOMIC DNA]</scope>
    <source>
        <strain evidence="2">S2</strain>
        <tissue evidence="2">Leaf</tissue>
    </source>
</reference>
<gene>
    <name evidence="2" type="ORF">D8674_000075</name>
</gene>
<feature type="compositionally biased region" description="Basic and acidic residues" evidence="1">
    <location>
        <begin position="40"/>
        <end position="54"/>
    </location>
</feature>
<dbReference type="EMBL" id="SMOL01000768">
    <property type="protein sequence ID" value="KAB2597155.1"/>
    <property type="molecule type" value="Genomic_DNA"/>
</dbReference>
<accession>A0A5N5F2E8</accession>
<protein>
    <submittedName>
        <fullName evidence="2">Uncharacterized protein</fullName>
    </submittedName>
</protein>
<reference evidence="3" key="2">
    <citation type="submission" date="2019-10" db="EMBL/GenBank/DDBJ databases">
        <title>A de novo genome assembly of a pear dwarfing rootstock.</title>
        <authorList>
            <person name="Wang F."/>
            <person name="Wang J."/>
            <person name="Li S."/>
            <person name="Zhang Y."/>
            <person name="Fang M."/>
            <person name="Ma L."/>
            <person name="Zhao Y."/>
            <person name="Jiang S."/>
        </authorList>
    </citation>
    <scope>NUCLEOTIDE SEQUENCE [LARGE SCALE GENOMIC DNA]</scope>
</reference>
<organism evidence="2 3">
    <name type="scientific">Pyrus ussuriensis x Pyrus communis</name>
    <dbReference type="NCBI Taxonomy" id="2448454"/>
    <lineage>
        <taxon>Eukaryota</taxon>
        <taxon>Viridiplantae</taxon>
        <taxon>Streptophyta</taxon>
        <taxon>Embryophyta</taxon>
        <taxon>Tracheophyta</taxon>
        <taxon>Spermatophyta</taxon>
        <taxon>Magnoliopsida</taxon>
        <taxon>eudicotyledons</taxon>
        <taxon>Gunneridae</taxon>
        <taxon>Pentapetalae</taxon>
        <taxon>rosids</taxon>
        <taxon>fabids</taxon>
        <taxon>Rosales</taxon>
        <taxon>Rosaceae</taxon>
        <taxon>Amygdaloideae</taxon>
        <taxon>Maleae</taxon>
        <taxon>Pyrus</taxon>
    </lineage>
</organism>
<evidence type="ECO:0000313" key="2">
    <source>
        <dbReference type="EMBL" id="KAB2597155.1"/>
    </source>
</evidence>
<keyword evidence="3" id="KW-1185">Reference proteome</keyword>
<proteinExistence type="predicted"/>
<evidence type="ECO:0000256" key="1">
    <source>
        <dbReference type="SAM" id="MobiDB-lite"/>
    </source>
</evidence>
<sequence length="140" mass="14680">MVGIMQIMEVSSADCRASPNGLLGRDGERPDGTYGNPAGSRDRAEEGRAQDGRAQELAASRDGIPKNQGHAPCNRNNYCPYRESPSWPCSRPVIDSSSGPDLIMGAVGLAPNTQAFGMINNNPNGPDLIVAVVGPSDGRS</sequence>
<dbReference type="Proteomes" id="UP000327157">
    <property type="component" value="Chromosome 1"/>
</dbReference>
<dbReference type="AlphaFoldDB" id="A0A5N5F2E8"/>
<comment type="caution">
    <text evidence="2">The sequence shown here is derived from an EMBL/GenBank/DDBJ whole genome shotgun (WGS) entry which is preliminary data.</text>
</comment>
<name>A0A5N5F2E8_9ROSA</name>
<evidence type="ECO:0000313" key="3">
    <source>
        <dbReference type="Proteomes" id="UP000327157"/>
    </source>
</evidence>
<feature type="region of interest" description="Disordered" evidence="1">
    <location>
        <begin position="15"/>
        <end position="77"/>
    </location>
</feature>